<evidence type="ECO:0000313" key="2">
    <source>
        <dbReference type="EMBL" id="VDN37362.1"/>
    </source>
</evidence>
<dbReference type="Proteomes" id="UP000281553">
    <property type="component" value="Unassembled WGS sequence"/>
</dbReference>
<sequence>MGDFFRLASMVVAERTGLTKLLVMLGYCLETQYFVAWCLLQSYLRMDYHFTPYSTVIYLSATQRSSEPQKLPIPPWVLGAPPDEDLDAPSPAPSSSSSSSSVIPPSKRAKKRLAESPVYEVTSD</sequence>
<keyword evidence="3" id="KW-1185">Reference proteome</keyword>
<reference evidence="2 3" key="1">
    <citation type="submission" date="2018-11" db="EMBL/GenBank/DDBJ databases">
        <authorList>
            <consortium name="Pathogen Informatics"/>
        </authorList>
    </citation>
    <scope>NUCLEOTIDE SEQUENCE [LARGE SCALE GENOMIC DNA]</scope>
</reference>
<proteinExistence type="predicted"/>
<dbReference type="EMBL" id="UYRU01090746">
    <property type="protein sequence ID" value="VDN37362.1"/>
    <property type="molecule type" value="Genomic_DNA"/>
</dbReference>
<feature type="region of interest" description="Disordered" evidence="1">
    <location>
        <begin position="64"/>
        <end position="124"/>
    </location>
</feature>
<dbReference type="Gene3D" id="1.10.10.10">
    <property type="entry name" value="Winged helix-like DNA-binding domain superfamily/Winged helix DNA-binding domain"/>
    <property type="match status" value="1"/>
</dbReference>
<organism evidence="2 3">
    <name type="scientific">Dibothriocephalus latus</name>
    <name type="common">Fish tapeworm</name>
    <name type="synonym">Diphyllobothrium latum</name>
    <dbReference type="NCBI Taxonomy" id="60516"/>
    <lineage>
        <taxon>Eukaryota</taxon>
        <taxon>Metazoa</taxon>
        <taxon>Spiralia</taxon>
        <taxon>Lophotrochozoa</taxon>
        <taxon>Platyhelminthes</taxon>
        <taxon>Cestoda</taxon>
        <taxon>Eucestoda</taxon>
        <taxon>Diphyllobothriidea</taxon>
        <taxon>Diphyllobothriidae</taxon>
        <taxon>Dibothriocephalus</taxon>
    </lineage>
</organism>
<dbReference type="InterPro" id="IPR036388">
    <property type="entry name" value="WH-like_DNA-bd_sf"/>
</dbReference>
<gene>
    <name evidence="2" type="ORF">DILT_LOCUS17297</name>
</gene>
<accession>A0A3P7QZQ2</accession>
<protein>
    <submittedName>
        <fullName evidence="2">Uncharacterized protein</fullName>
    </submittedName>
</protein>
<name>A0A3P7QZQ2_DIBLA</name>
<evidence type="ECO:0000256" key="1">
    <source>
        <dbReference type="SAM" id="MobiDB-lite"/>
    </source>
</evidence>
<evidence type="ECO:0000313" key="3">
    <source>
        <dbReference type="Proteomes" id="UP000281553"/>
    </source>
</evidence>
<feature type="compositionally biased region" description="Low complexity" evidence="1">
    <location>
        <begin position="93"/>
        <end position="106"/>
    </location>
</feature>
<dbReference type="AlphaFoldDB" id="A0A3P7QZQ2"/>
<dbReference type="OrthoDB" id="10520142at2759"/>